<evidence type="ECO:0000256" key="1">
    <source>
        <dbReference type="ARBA" id="ARBA00009063"/>
    </source>
</evidence>
<keyword evidence="4" id="KW-0653">Protein transport</keyword>
<dbReference type="PANTHER" id="PTHR12791">
    <property type="entry name" value="GOLGI SNARE BET1-RELATED"/>
    <property type="match status" value="1"/>
</dbReference>
<evidence type="ECO:0000256" key="9">
    <source>
        <dbReference type="SAM" id="Coils"/>
    </source>
</evidence>
<accession>A0A9C7Q186</accession>
<feature type="domain" description="T-SNARE coiled-coil homology" evidence="11">
    <location>
        <begin position="168"/>
        <end position="230"/>
    </location>
</feature>
<dbReference type="FunFam" id="1.20.58.90:FF:000004">
    <property type="entry name" value="Syntaxin 10"/>
    <property type="match status" value="1"/>
</dbReference>
<evidence type="ECO:0000256" key="10">
    <source>
        <dbReference type="SAM" id="Phobius"/>
    </source>
</evidence>
<evidence type="ECO:0000256" key="5">
    <source>
        <dbReference type="ARBA" id="ARBA00022989"/>
    </source>
</evidence>
<keyword evidence="3 10" id="KW-0812">Transmembrane</keyword>
<organism evidence="12 13">
    <name type="scientific">Galdieria partita</name>
    <dbReference type="NCBI Taxonomy" id="83374"/>
    <lineage>
        <taxon>Eukaryota</taxon>
        <taxon>Rhodophyta</taxon>
        <taxon>Bangiophyceae</taxon>
        <taxon>Galdieriales</taxon>
        <taxon>Galdieriaceae</taxon>
        <taxon>Galdieria</taxon>
    </lineage>
</organism>
<dbReference type="GO" id="GO:0005794">
    <property type="term" value="C:Golgi apparatus"/>
    <property type="evidence" value="ECO:0007669"/>
    <property type="project" value="UniProtKB-SubCell"/>
</dbReference>
<dbReference type="CDD" id="cd15841">
    <property type="entry name" value="SNARE_Qc"/>
    <property type="match status" value="1"/>
</dbReference>
<feature type="transmembrane region" description="Helical" evidence="10">
    <location>
        <begin position="239"/>
        <end position="258"/>
    </location>
</feature>
<dbReference type="GO" id="GO:0016020">
    <property type="term" value="C:membrane"/>
    <property type="evidence" value="ECO:0007669"/>
    <property type="project" value="InterPro"/>
</dbReference>
<dbReference type="SMART" id="SM00397">
    <property type="entry name" value="t_SNARE"/>
    <property type="match status" value="1"/>
</dbReference>
<evidence type="ECO:0000313" key="13">
    <source>
        <dbReference type="Proteomes" id="UP001061958"/>
    </source>
</evidence>
<evidence type="ECO:0000313" key="12">
    <source>
        <dbReference type="EMBL" id="GJQ14025.1"/>
    </source>
</evidence>
<dbReference type="GO" id="GO:0048193">
    <property type="term" value="P:Golgi vesicle transport"/>
    <property type="evidence" value="ECO:0007669"/>
    <property type="project" value="InterPro"/>
</dbReference>
<dbReference type="PROSITE" id="PS50192">
    <property type="entry name" value="T_SNARE"/>
    <property type="match status" value="1"/>
</dbReference>
<comment type="caution">
    <text evidence="12">The sequence shown here is derived from an EMBL/GenBank/DDBJ whole genome shotgun (WGS) entry which is preliminary data.</text>
</comment>
<proteinExistence type="inferred from homology"/>
<evidence type="ECO:0000256" key="7">
    <source>
        <dbReference type="ARBA" id="ARBA00023136"/>
    </source>
</evidence>
<keyword evidence="2" id="KW-0813">Transport</keyword>
<comment type="similarity">
    <text evidence="1">Belongs to the syntaxin family.</text>
</comment>
<dbReference type="AlphaFoldDB" id="A0A9C7Q186"/>
<evidence type="ECO:0000256" key="2">
    <source>
        <dbReference type="ARBA" id="ARBA00022448"/>
    </source>
</evidence>
<reference evidence="12" key="2">
    <citation type="submission" date="2022-01" db="EMBL/GenBank/DDBJ databases">
        <authorList>
            <person name="Hirooka S."/>
            <person name="Miyagishima S.Y."/>
        </authorList>
    </citation>
    <scope>NUCLEOTIDE SEQUENCE</scope>
    <source>
        <strain evidence="12">NBRC 102759</strain>
    </source>
</reference>
<evidence type="ECO:0000256" key="3">
    <source>
        <dbReference type="ARBA" id="ARBA00022692"/>
    </source>
</evidence>
<sequence length="259" mass="30225">MQQFPSKQDPFYVVRDQVKENLVSIREVFEQWKRLLFTTNTATNEEFDWLHNQLQNSLRSVYLDLQELQKTVNVVERNPAKFNLSKSEIDSRKGFVSETMKELETIKSTLQNPRTLQKLEEDRKKASGSGSLLTKRSSVYNDERKARAARNMERLNDQYIQDEATRQEDLIEQQDSNLDELASAVVRIGNMGKEIHEELNEHNRMLEEVEGRFDSMQGRLQLLQGRISHLVRETGRGQFCLIIGLFFLFIILTMLVIGL</sequence>
<name>A0A9C7Q186_9RHOD</name>
<protein>
    <recommendedName>
        <fullName evidence="11">t-SNARE coiled-coil homology domain-containing protein</fullName>
    </recommendedName>
</protein>
<keyword evidence="5 10" id="KW-1133">Transmembrane helix</keyword>
<evidence type="ECO:0000259" key="11">
    <source>
        <dbReference type="PROSITE" id="PS50192"/>
    </source>
</evidence>
<keyword evidence="13" id="KW-1185">Reference proteome</keyword>
<dbReference type="SUPFAM" id="SSF58038">
    <property type="entry name" value="SNARE fusion complex"/>
    <property type="match status" value="1"/>
</dbReference>
<keyword evidence="9" id="KW-0175">Coiled coil</keyword>
<keyword evidence="6" id="KW-0333">Golgi apparatus</keyword>
<keyword evidence="7 10" id="KW-0472">Membrane</keyword>
<evidence type="ECO:0000256" key="8">
    <source>
        <dbReference type="ARBA" id="ARBA00037801"/>
    </source>
</evidence>
<dbReference type="InterPro" id="IPR015260">
    <property type="entry name" value="Syntaxin-6/10/61_N"/>
</dbReference>
<dbReference type="GO" id="GO:0015031">
    <property type="term" value="P:protein transport"/>
    <property type="evidence" value="ECO:0007669"/>
    <property type="project" value="UniProtKB-KW"/>
</dbReference>
<dbReference type="Gene3D" id="1.20.5.110">
    <property type="match status" value="1"/>
</dbReference>
<evidence type="ECO:0000256" key="4">
    <source>
        <dbReference type="ARBA" id="ARBA00022927"/>
    </source>
</evidence>
<gene>
    <name evidence="12" type="ORF">GpartN1_g5816.t1</name>
</gene>
<feature type="coiled-coil region" evidence="9">
    <location>
        <begin position="192"/>
        <end position="226"/>
    </location>
</feature>
<dbReference type="InterPro" id="IPR010989">
    <property type="entry name" value="SNARE"/>
</dbReference>
<dbReference type="Pfam" id="PF09177">
    <property type="entry name" value="STX6_10_61_N"/>
    <property type="match status" value="1"/>
</dbReference>
<reference evidence="12" key="1">
    <citation type="journal article" date="2022" name="Proc. Natl. Acad. Sci. U.S.A.">
        <title>Life cycle and functional genomics of the unicellular red alga Galdieria for elucidating algal and plant evolution and industrial use.</title>
        <authorList>
            <person name="Hirooka S."/>
            <person name="Itabashi T."/>
            <person name="Ichinose T.M."/>
            <person name="Onuma R."/>
            <person name="Fujiwara T."/>
            <person name="Yamashita S."/>
            <person name="Jong L.W."/>
            <person name="Tomita R."/>
            <person name="Iwane A.H."/>
            <person name="Miyagishima S.Y."/>
        </authorList>
    </citation>
    <scope>NUCLEOTIDE SEQUENCE</scope>
    <source>
        <strain evidence="12">NBRC 102759</strain>
    </source>
</reference>
<dbReference type="SUPFAM" id="SSF47661">
    <property type="entry name" value="t-snare proteins"/>
    <property type="match status" value="1"/>
</dbReference>
<dbReference type="InterPro" id="IPR000727">
    <property type="entry name" value="T_SNARE_dom"/>
</dbReference>
<comment type="subcellular location">
    <subcellularLocation>
        <location evidence="8">Golgi apparatus</location>
        <location evidence="8">trans-Golgi network membrane</location>
        <topology evidence="8">Single-pass type IV membrane protein</topology>
    </subcellularLocation>
</comment>
<dbReference type="Proteomes" id="UP001061958">
    <property type="component" value="Unassembled WGS sequence"/>
</dbReference>
<dbReference type="OrthoDB" id="546861at2759"/>
<dbReference type="CDD" id="cd21443">
    <property type="entry name" value="SNARE_NTD_STX6_STX10"/>
    <property type="match status" value="1"/>
</dbReference>
<dbReference type="Gene3D" id="1.20.58.90">
    <property type="match status" value="1"/>
</dbReference>
<evidence type="ECO:0000256" key="6">
    <source>
        <dbReference type="ARBA" id="ARBA00023034"/>
    </source>
</evidence>
<dbReference type="EMBL" id="BQMJ01000050">
    <property type="protein sequence ID" value="GJQ14025.1"/>
    <property type="molecule type" value="Genomic_DNA"/>
</dbReference>